<organism evidence="2">
    <name type="scientific">marine sediment metagenome</name>
    <dbReference type="NCBI Taxonomy" id="412755"/>
    <lineage>
        <taxon>unclassified sequences</taxon>
        <taxon>metagenomes</taxon>
        <taxon>ecological metagenomes</taxon>
    </lineage>
</organism>
<sequence>MKRKLFVSFSGGRTSAVMTKLIHEKLSDKFDIAVVFANTGCEDEATLEFVERCDNHFGWNVAWVEAVVTHGARVGVRHKLVDFHSASRKGEPFREVIKKYGIFNMSNPACTNRTKTEPMISYMKSIGFQFGKKLDHLTAIGFRVDEVDRKSENADNFGYIYPLIKWGW</sequence>
<gene>
    <name evidence="2" type="ORF">S01H1_41997</name>
</gene>
<dbReference type="AlphaFoldDB" id="X0US43"/>
<dbReference type="InterPro" id="IPR002500">
    <property type="entry name" value="PAPS_reduct_dom"/>
</dbReference>
<dbReference type="PANTHER" id="PTHR43196">
    <property type="entry name" value="SULFATE ADENYLYLTRANSFERASE SUBUNIT 2"/>
    <property type="match status" value="1"/>
</dbReference>
<feature type="domain" description="Phosphoadenosine phosphosulphate reductase" evidence="1">
    <location>
        <begin position="5"/>
        <end position="101"/>
    </location>
</feature>
<accession>X0US43</accession>
<comment type="caution">
    <text evidence="2">The sequence shown here is derived from an EMBL/GenBank/DDBJ whole genome shotgun (WGS) entry which is preliminary data.</text>
</comment>
<dbReference type="SUPFAM" id="SSF52402">
    <property type="entry name" value="Adenine nucleotide alpha hydrolases-like"/>
    <property type="match status" value="1"/>
</dbReference>
<name>X0US43_9ZZZZ</name>
<protein>
    <recommendedName>
        <fullName evidence="1">Phosphoadenosine phosphosulphate reductase domain-containing protein</fullName>
    </recommendedName>
</protein>
<dbReference type="Gene3D" id="3.40.50.620">
    <property type="entry name" value="HUPs"/>
    <property type="match status" value="1"/>
</dbReference>
<dbReference type="GO" id="GO:0003824">
    <property type="term" value="F:catalytic activity"/>
    <property type="evidence" value="ECO:0007669"/>
    <property type="project" value="InterPro"/>
</dbReference>
<evidence type="ECO:0000259" key="1">
    <source>
        <dbReference type="Pfam" id="PF01507"/>
    </source>
</evidence>
<feature type="non-terminal residue" evidence="2">
    <location>
        <position position="168"/>
    </location>
</feature>
<dbReference type="EMBL" id="BARS01026659">
    <property type="protein sequence ID" value="GAG03108.1"/>
    <property type="molecule type" value="Genomic_DNA"/>
</dbReference>
<dbReference type="InterPro" id="IPR050128">
    <property type="entry name" value="Sulfate_adenylyltrnsfr_sub2"/>
</dbReference>
<dbReference type="PANTHER" id="PTHR43196:SF2">
    <property type="entry name" value="PHOSPHOADENOSINE PHOSPHOSULFATE REDUCTASE"/>
    <property type="match status" value="1"/>
</dbReference>
<proteinExistence type="predicted"/>
<evidence type="ECO:0000313" key="2">
    <source>
        <dbReference type="EMBL" id="GAG03108.1"/>
    </source>
</evidence>
<dbReference type="InterPro" id="IPR014729">
    <property type="entry name" value="Rossmann-like_a/b/a_fold"/>
</dbReference>
<dbReference type="Pfam" id="PF01507">
    <property type="entry name" value="PAPS_reduct"/>
    <property type="match status" value="1"/>
</dbReference>
<reference evidence="2" key="1">
    <citation type="journal article" date="2014" name="Front. Microbiol.">
        <title>High frequency of phylogenetically diverse reductive dehalogenase-homologous genes in deep subseafloor sedimentary metagenomes.</title>
        <authorList>
            <person name="Kawai M."/>
            <person name="Futagami T."/>
            <person name="Toyoda A."/>
            <person name="Takaki Y."/>
            <person name="Nishi S."/>
            <person name="Hori S."/>
            <person name="Arai W."/>
            <person name="Tsubouchi T."/>
            <person name="Morono Y."/>
            <person name="Uchiyama I."/>
            <person name="Ito T."/>
            <person name="Fujiyama A."/>
            <person name="Inagaki F."/>
            <person name="Takami H."/>
        </authorList>
    </citation>
    <scope>NUCLEOTIDE SEQUENCE</scope>
    <source>
        <strain evidence="2">Expedition CK06-06</strain>
    </source>
</reference>